<dbReference type="Gene3D" id="3.40.720.10">
    <property type="entry name" value="Alkaline Phosphatase, subunit A"/>
    <property type="match status" value="1"/>
</dbReference>
<gene>
    <name evidence="9" type="ORF">FYJ76_08540</name>
</gene>
<name>A0A6I2U773_9FIRM</name>
<dbReference type="GO" id="GO:0005886">
    <property type="term" value="C:plasma membrane"/>
    <property type="evidence" value="ECO:0007669"/>
    <property type="project" value="UniProtKB-SubCell"/>
</dbReference>
<dbReference type="SUPFAM" id="SSF53649">
    <property type="entry name" value="Alkaline phosphatase-like"/>
    <property type="match status" value="1"/>
</dbReference>
<reference evidence="9 10" key="1">
    <citation type="submission" date="2019-08" db="EMBL/GenBank/DDBJ databases">
        <title>In-depth cultivation of the pig gut microbiome towards novel bacterial diversity and tailored functional studies.</title>
        <authorList>
            <person name="Wylensek D."/>
            <person name="Hitch T.C.A."/>
            <person name="Clavel T."/>
        </authorList>
    </citation>
    <scope>NUCLEOTIDE SEQUENCE [LARGE SCALE GENOMIC DNA]</scope>
    <source>
        <strain evidence="9 10">WCA3-601-WT-6J</strain>
    </source>
</reference>
<dbReference type="PANTHER" id="PTHR47371">
    <property type="entry name" value="LIPOTEICHOIC ACID SYNTHASE"/>
    <property type="match status" value="1"/>
</dbReference>
<proteinExistence type="predicted"/>
<dbReference type="InterPro" id="IPR017850">
    <property type="entry name" value="Alkaline_phosphatase_core_sf"/>
</dbReference>
<keyword evidence="5 7" id="KW-1133">Transmembrane helix</keyword>
<evidence type="ECO:0000259" key="8">
    <source>
        <dbReference type="Pfam" id="PF00884"/>
    </source>
</evidence>
<feature type="transmembrane region" description="Helical" evidence="7">
    <location>
        <begin position="58"/>
        <end position="76"/>
    </location>
</feature>
<keyword evidence="6 7" id="KW-0472">Membrane</keyword>
<comment type="caution">
    <text evidence="9">The sequence shown here is derived from an EMBL/GenBank/DDBJ whole genome shotgun (WGS) entry which is preliminary data.</text>
</comment>
<evidence type="ECO:0000256" key="5">
    <source>
        <dbReference type="ARBA" id="ARBA00022989"/>
    </source>
</evidence>
<evidence type="ECO:0000256" key="7">
    <source>
        <dbReference type="SAM" id="Phobius"/>
    </source>
</evidence>
<dbReference type="PANTHER" id="PTHR47371:SF3">
    <property type="entry name" value="PHOSPHOGLYCEROL TRANSFERASE I"/>
    <property type="match status" value="1"/>
</dbReference>
<comment type="subcellular location">
    <subcellularLocation>
        <location evidence="1">Cell membrane</location>
        <topology evidence="1">Multi-pass membrane protein</topology>
    </subcellularLocation>
</comment>
<feature type="transmembrane region" description="Helical" evidence="7">
    <location>
        <begin position="83"/>
        <end position="103"/>
    </location>
</feature>
<dbReference type="InterPro" id="IPR050448">
    <property type="entry name" value="OpgB/LTA_synthase_biosynth"/>
</dbReference>
<evidence type="ECO:0000256" key="4">
    <source>
        <dbReference type="ARBA" id="ARBA00022692"/>
    </source>
</evidence>
<dbReference type="EMBL" id="VUNJ01000007">
    <property type="protein sequence ID" value="MST91984.1"/>
    <property type="molecule type" value="Genomic_DNA"/>
</dbReference>
<evidence type="ECO:0000313" key="10">
    <source>
        <dbReference type="Proteomes" id="UP000431913"/>
    </source>
</evidence>
<accession>A0A6I2U773</accession>
<feature type="domain" description="Sulfatase N-terminal" evidence="8">
    <location>
        <begin position="271"/>
        <end position="567"/>
    </location>
</feature>
<comment type="pathway">
    <text evidence="2">Cell wall biogenesis; lipoteichoic acid biosynthesis.</text>
</comment>
<evidence type="ECO:0000256" key="6">
    <source>
        <dbReference type="ARBA" id="ARBA00023136"/>
    </source>
</evidence>
<evidence type="ECO:0000256" key="1">
    <source>
        <dbReference type="ARBA" id="ARBA00004651"/>
    </source>
</evidence>
<evidence type="ECO:0000256" key="3">
    <source>
        <dbReference type="ARBA" id="ARBA00022475"/>
    </source>
</evidence>
<feature type="transmembrane region" description="Helical" evidence="7">
    <location>
        <begin position="169"/>
        <end position="188"/>
    </location>
</feature>
<keyword evidence="3" id="KW-1003">Cell membrane</keyword>
<evidence type="ECO:0000313" key="9">
    <source>
        <dbReference type="EMBL" id="MST91984.1"/>
    </source>
</evidence>
<evidence type="ECO:0000256" key="2">
    <source>
        <dbReference type="ARBA" id="ARBA00004936"/>
    </source>
</evidence>
<dbReference type="AlphaFoldDB" id="A0A6I2U773"/>
<sequence>MQQIGPGAQPTRFAKLRASFWLSAVWSVLVPTVFFVTMEWIHRGTLGGDFWSARVQPHPWGFIFEWLFLVLLYVFISQLSGLHWLATLLTGIISNVPGTVTYFKLEMRGEPFLPWDITQVGDFAGVAGKVELDIQPTMLWTLAIFLVLLAASCFLRMPYRKETRWRWRIGSAAVSGFLWCLLVFGVYLNASMCEFFGIYSDMWMQDRYYKNYGVITGFMTNLQVLDIEAPENYSEKSVLELAARVEETAETAKPLYKESYAATADAPEQRPNIIFVMNESFWDASRLEGISYDRELTPNLTALKNEAAYGYCYTPSFGGGTCDVEFEALTGFSVEHLPAGSKPYQQHVTHDMFSLPQYLRAQGYDTLAVHGYYRKFWSRNTAYPYLGFNEFIAAEDFVNPHTRRGFISDAAMTQRIIEEYEARDGGAPLFIHAVTMQNHTTYDASRYAADELVKITEHPGLSTQTLSQLQDFATGVYEADAALGALVDYFRNVDEPTIIVFWGDHFNPVGKGYELFEKTGYIEKGDTGSPDLHRTDLMIWSNYGGASIDLGTIAAYDISPVMMDLYGLEKPLLFEYLTDSLSVMRARTRGVTVETDGSFSEEMTEVQRQCYDGHWLLQYDLMFGKPYLEDYTPQE</sequence>
<keyword evidence="4 7" id="KW-0812">Transmembrane</keyword>
<feature type="transmembrane region" description="Helical" evidence="7">
    <location>
        <begin position="20"/>
        <end position="38"/>
    </location>
</feature>
<dbReference type="RefSeq" id="WP_205456695.1">
    <property type="nucleotide sequence ID" value="NZ_CAOJUJ010000001.1"/>
</dbReference>
<dbReference type="Proteomes" id="UP000431913">
    <property type="component" value="Unassembled WGS sequence"/>
</dbReference>
<dbReference type="Pfam" id="PF00884">
    <property type="entry name" value="Sulfatase"/>
    <property type="match status" value="1"/>
</dbReference>
<dbReference type="InterPro" id="IPR000917">
    <property type="entry name" value="Sulfatase_N"/>
</dbReference>
<dbReference type="CDD" id="cd16015">
    <property type="entry name" value="LTA_synthase"/>
    <property type="match status" value="1"/>
</dbReference>
<organism evidence="9 10">
    <name type="scientific">Ruthenibacterium lactatiformans</name>
    <dbReference type="NCBI Taxonomy" id="1550024"/>
    <lineage>
        <taxon>Bacteria</taxon>
        <taxon>Bacillati</taxon>
        <taxon>Bacillota</taxon>
        <taxon>Clostridia</taxon>
        <taxon>Eubacteriales</taxon>
        <taxon>Oscillospiraceae</taxon>
        <taxon>Ruthenibacterium</taxon>
    </lineage>
</organism>
<feature type="transmembrane region" description="Helical" evidence="7">
    <location>
        <begin position="138"/>
        <end position="157"/>
    </location>
</feature>
<protein>
    <submittedName>
        <fullName evidence="9">LTA synthase family protein</fullName>
    </submittedName>
</protein>